<dbReference type="Gene3D" id="3.30.428.10">
    <property type="entry name" value="HIT-like"/>
    <property type="match status" value="1"/>
</dbReference>
<evidence type="ECO:0000313" key="3">
    <source>
        <dbReference type="EMBL" id="MBK1699218.1"/>
    </source>
</evidence>
<evidence type="ECO:0000313" key="4">
    <source>
        <dbReference type="Proteomes" id="UP000778970"/>
    </source>
</evidence>
<protein>
    <submittedName>
        <fullName evidence="3">HIT family protein</fullName>
    </submittedName>
</protein>
<dbReference type="EMBL" id="NRRE01000035">
    <property type="protein sequence ID" value="MBK1699218.1"/>
    <property type="molecule type" value="Genomic_DNA"/>
</dbReference>
<dbReference type="PROSITE" id="PS51084">
    <property type="entry name" value="HIT_2"/>
    <property type="match status" value="1"/>
</dbReference>
<feature type="short sequence motif" description="Histidine triad motif" evidence="1">
    <location>
        <begin position="89"/>
        <end position="93"/>
    </location>
</feature>
<comment type="caution">
    <text evidence="3">The sequence shown here is derived from an EMBL/GenBank/DDBJ whole genome shotgun (WGS) entry which is preliminary data.</text>
</comment>
<proteinExistence type="predicted"/>
<name>A0A934QL63_9PROT</name>
<dbReference type="GO" id="GO:0003824">
    <property type="term" value="F:catalytic activity"/>
    <property type="evidence" value="ECO:0007669"/>
    <property type="project" value="InterPro"/>
</dbReference>
<dbReference type="Proteomes" id="UP000778970">
    <property type="component" value="Unassembled WGS sequence"/>
</dbReference>
<sequence>MAHGTMTEFGYPDTVIADYTHWTVQRRPRQATLGALVLIAKAEATAFAQLPDAAFAEAATVVRAIERALTDALAYDKINYLMLMMKDPHVHYHVLPRYAQTRVFDEISCSDPGWPGPPDLAHSVELPAVTTDRLHARLVAAWPD</sequence>
<dbReference type="SUPFAM" id="SSF54197">
    <property type="entry name" value="HIT-like"/>
    <property type="match status" value="1"/>
</dbReference>
<evidence type="ECO:0000256" key="1">
    <source>
        <dbReference type="PROSITE-ProRule" id="PRU00464"/>
    </source>
</evidence>
<dbReference type="InterPro" id="IPR036265">
    <property type="entry name" value="HIT-like_sf"/>
</dbReference>
<reference evidence="3" key="2">
    <citation type="journal article" date="2020" name="Microorganisms">
        <title>Osmotic Adaptation and Compatible Solute Biosynthesis of Phototrophic Bacteria as Revealed from Genome Analyses.</title>
        <authorList>
            <person name="Imhoff J.F."/>
            <person name="Rahn T."/>
            <person name="Kunzel S."/>
            <person name="Keller A."/>
            <person name="Neulinger S.C."/>
        </authorList>
    </citation>
    <scope>NUCLEOTIDE SEQUENCE</scope>
    <source>
        <strain evidence="3">DSM 9154</strain>
    </source>
</reference>
<dbReference type="Pfam" id="PF01230">
    <property type="entry name" value="HIT"/>
    <property type="match status" value="1"/>
</dbReference>
<dbReference type="AlphaFoldDB" id="A0A934QL63"/>
<reference evidence="3" key="1">
    <citation type="submission" date="2017-08" db="EMBL/GenBank/DDBJ databases">
        <authorList>
            <person name="Imhoff J.F."/>
            <person name="Rahn T."/>
            <person name="Kuenzel S."/>
            <person name="Neulinger S.C."/>
        </authorList>
    </citation>
    <scope>NUCLEOTIDE SEQUENCE</scope>
    <source>
        <strain evidence="3">DSM 9154</strain>
    </source>
</reference>
<dbReference type="RefSeq" id="WP_027289712.1">
    <property type="nucleotide sequence ID" value="NZ_NRRE01000035.1"/>
</dbReference>
<organism evidence="3 4">
    <name type="scientific">Rhodovibrio salinarum</name>
    <dbReference type="NCBI Taxonomy" id="1087"/>
    <lineage>
        <taxon>Bacteria</taxon>
        <taxon>Pseudomonadati</taxon>
        <taxon>Pseudomonadota</taxon>
        <taxon>Alphaproteobacteria</taxon>
        <taxon>Rhodospirillales</taxon>
        <taxon>Rhodovibrionaceae</taxon>
        <taxon>Rhodovibrio</taxon>
    </lineage>
</organism>
<gene>
    <name evidence="3" type="ORF">CKO21_18385</name>
</gene>
<keyword evidence="4" id="KW-1185">Reference proteome</keyword>
<dbReference type="InterPro" id="IPR011146">
    <property type="entry name" value="HIT-like"/>
</dbReference>
<feature type="domain" description="HIT" evidence="2">
    <location>
        <begin position="34"/>
        <end position="104"/>
    </location>
</feature>
<evidence type="ECO:0000259" key="2">
    <source>
        <dbReference type="PROSITE" id="PS51084"/>
    </source>
</evidence>
<accession>A0A934QL63</accession>